<evidence type="ECO:0000256" key="3">
    <source>
        <dbReference type="ARBA" id="ARBA00023155"/>
    </source>
</evidence>
<protein>
    <submittedName>
        <fullName evidence="10">Homeobox protein unplugged-like</fullName>
    </submittedName>
</protein>
<evidence type="ECO:0000256" key="5">
    <source>
        <dbReference type="PROSITE-ProRule" id="PRU00108"/>
    </source>
</evidence>
<evidence type="ECO:0000256" key="2">
    <source>
        <dbReference type="ARBA" id="ARBA00023125"/>
    </source>
</evidence>
<proteinExistence type="predicted"/>
<evidence type="ECO:0000313" key="10">
    <source>
        <dbReference type="RefSeq" id="XP_022237670.1"/>
    </source>
</evidence>
<gene>
    <name evidence="10" type="primary">LOC106478362</name>
</gene>
<feature type="domain" description="Homeobox" evidence="8">
    <location>
        <begin position="209"/>
        <end position="269"/>
    </location>
</feature>
<dbReference type="Proteomes" id="UP000694941">
    <property type="component" value="Unplaced"/>
</dbReference>
<keyword evidence="4 5" id="KW-0539">Nucleus</keyword>
<evidence type="ECO:0000256" key="1">
    <source>
        <dbReference type="ARBA" id="ARBA00004123"/>
    </source>
</evidence>
<organism evidence="9 10">
    <name type="scientific">Limulus polyphemus</name>
    <name type="common">Atlantic horseshoe crab</name>
    <dbReference type="NCBI Taxonomy" id="6850"/>
    <lineage>
        <taxon>Eukaryota</taxon>
        <taxon>Metazoa</taxon>
        <taxon>Ecdysozoa</taxon>
        <taxon>Arthropoda</taxon>
        <taxon>Chelicerata</taxon>
        <taxon>Merostomata</taxon>
        <taxon>Xiphosura</taxon>
        <taxon>Limulidae</taxon>
        <taxon>Limulus</taxon>
    </lineage>
</organism>
<dbReference type="Pfam" id="PF00046">
    <property type="entry name" value="Homeodomain"/>
    <property type="match status" value="1"/>
</dbReference>
<name>A0ABM1S215_LIMPO</name>
<dbReference type="SUPFAM" id="SSF46689">
    <property type="entry name" value="Homeodomain-like"/>
    <property type="match status" value="1"/>
</dbReference>
<dbReference type="RefSeq" id="XP_022237670.1">
    <property type="nucleotide sequence ID" value="XM_022381962.1"/>
</dbReference>
<dbReference type="InterPro" id="IPR020479">
    <property type="entry name" value="HD_metazoa"/>
</dbReference>
<feature type="compositionally biased region" description="Low complexity" evidence="7">
    <location>
        <begin position="165"/>
        <end position="184"/>
    </location>
</feature>
<evidence type="ECO:0000313" key="9">
    <source>
        <dbReference type="Proteomes" id="UP000694941"/>
    </source>
</evidence>
<keyword evidence="3 5" id="KW-0371">Homeobox</keyword>
<comment type="subcellular location">
    <subcellularLocation>
        <location evidence="1 5 6">Nucleus</location>
    </subcellularLocation>
</comment>
<dbReference type="InterPro" id="IPR009057">
    <property type="entry name" value="Homeodomain-like_sf"/>
</dbReference>
<keyword evidence="9" id="KW-1185">Reference proteome</keyword>
<dbReference type="PROSITE" id="PS00027">
    <property type="entry name" value="HOMEOBOX_1"/>
    <property type="match status" value="1"/>
</dbReference>
<dbReference type="InterPro" id="IPR001356">
    <property type="entry name" value="HD"/>
</dbReference>
<dbReference type="CDD" id="cd00086">
    <property type="entry name" value="homeodomain"/>
    <property type="match status" value="1"/>
</dbReference>
<evidence type="ECO:0000256" key="6">
    <source>
        <dbReference type="RuleBase" id="RU000682"/>
    </source>
</evidence>
<dbReference type="PROSITE" id="PS50071">
    <property type="entry name" value="HOMEOBOX_2"/>
    <property type="match status" value="1"/>
</dbReference>
<evidence type="ECO:0000256" key="4">
    <source>
        <dbReference type="ARBA" id="ARBA00023242"/>
    </source>
</evidence>
<dbReference type="InterPro" id="IPR017970">
    <property type="entry name" value="Homeobox_CS"/>
</dbReference>
<feature type="region of interest" description="Disordered" evidence="7">
    <location>
        <begin position="117"/>
        <end position="216"/>
    </location>
</feature>
<dbReference type="PANTHER" id="PTHR24334">
    <property type="entry name" value="HOMEOBOX PROTEIN GBX"/>
    <property type="match status" value="1"/>
</dbReference>
<evidence type="ECO:0000256" key="7">
    <source>
        <dbReference type="SAM" id="MobiDB-lite"/>
    </source>
</evidence>
<feature type="compositionally biased region" description="Low complexity" evidence="7">
    <location>
        <begin position="132"/>
        <end position="148"/>
    </location>
</feature>
<sequence length="330" mass="36163">MQRVSAPSTFSIDSLMSAPVPTSSGPARLPLPMFYNSYLFLSQAGFYHGLGFSQQPMPLQSPEMPTQSPQLGLTVNPHMYGSSFGCVPGLPGTPNFRGPVPGLTAVVPSAACGTPTISLPTMDSPKTWEFDPASPASSSCPSSPQRESPSPEKVYCHDDNFKEFPVSPSGSDSSQASPLELTTSHHTRSHKTRDTEGCNGKRSSREGVAKNRRRRTAFTSEQLLELEKEFHSKKYLSLTERSQIAHSLQLSEVQVKIWFQNRRAKWKRVKAGMTSGRSAPSSHTHKIVVPIPVHVNRMAIRSQHQQMEKSAASVRLREGLGRGGDFTTSR</sequence>
<feature type="DNA-binding region" description="Homeobox" evidence="5">
    <location>
        <begin position="211"/>
        <end position="270"/>
    </location>
</feature>
<dbReference type="GeneID" id="106478362"/>
<dbReference type="Gene3D" id="1.10.10.60">
    <property type="entry name" value="Homeodomain-like"/>
    <property type="match status" value="1"/>
</dbReference>
<dbReference type="PRINTS" id="PR00024">
    <property type="entry name" value="HOMEOBOX"/>
</dbReference>
<dbReference type="SMART" id="SM00389">
    <property type="entry name" value="HOX"/>
    <property type="match status" value="1"/>
</dbReference>
<reference evidence="10" key="1">
    <citation type="submission" date="2025-08" db="UniProtKB">
        <authorList>
            <consortium name="RefSeq"/>
        </authorList>
    </citation>
    <scope>IDENTIFICATION</scope>
    <source>
        <tissue evidence="10">Muscle</tissue>
    </source>
</reference>
<dbReference type="InterPro" id="IPR042982">
    <property type="entry name" value="GBX-1/2"/>
</dbReference>
<accession>A0ABM1S215</accession>
<keyword evidence="2 5" id="KW-0238">DNA-binding</keyword>
<evidence type="ECO:0000259" key="8">
    <source>
        <dbReference type="PROSITE" id="PS50071"/>
    </source>
</evidence>
<dbReference type="PANTHER" id="PTHR24334:SF0">
    <property type="entry name" value="HOMEOBOX PROTEIN UNPLUGGED"/>
    <property type="match status" value="1"/>
</dbReference>